<sequence>MKSDSYSIDNLSWWRRLRQIKYLFRLILVFGVFCSAFLLVLVLYLKSKPLPPPDIGASSMIYDDQDKLMDRIDNGELREPVHLSKIPTALIQATLAVEDKNFYHHFGFSIKGILRASLANLKAGRVTQGASTITQQLARNLYLTHDRTWSRKIKEALLTVQLELHYSKAEILEMYLNKIYYGNGAYGINRAAQVYFHQPVEKLSLAQCAFLVGIPRGPAYYSPYEHFHRAKERQQIILRLMAENHMITKQSAKQAIQAKLAIVSPTKLESQKGNYFRDYVIRTAVNQYGLDESWVRSGGLKIYTTLNQEMQKDAEKAVSTSLKNHPDLQSSLLSVDPKTGHIKAMVGGRKYQSSPYNRVFAQRQPGSSFKPILYLSALEHGFTPITKIMSQPTTFTYGNNVYQPKNYQQNYANRPITLREAIAKSDNIYAVTTQFQIGMDKELEMAKRLGITSDLSATPSLALGSYPVTPFEMTGAYTAFAANGKRQALFGIRKIVTSDGVTIVSNEPKSTPVTTPANAFLLTNLLSSVFQSGGTGHRVKQMFSGAIAGKTGTTNRDGWLIGYNPNLLTTVWVGYDKGRALPHDEAKLSQYIWGRYMRNVSSYHPLGMFSIPAGVKAVYIDEQSGYVANENCPQKTMEYFVDGTEPTIPCPSQNPIDQPSPSPSIVKQIARWLGF</sequence>
<evidence type="ECO:0000256" key="16">
    <source>
        <dbReference type="ARBA" id="ARBA00049902"/>
    </source>
</evidence>
<keyword evidence="13" id="KW-0511">Multifunctional enzyme</keyword>
<evidence type="ECO:0000256" key="10">
    <source>
        <dbReference type="ARBA" id="ARBA00022960"/>
    </source>
</evidence>
<evidence type="ECO:0000313" key="20">
    <source>
        <dbReference type="EMBL" id="MXQ53034.1"/>
    </source>
</evidence>
<keyword evidence="6" id="KW-0645">Protease</keyword>
<keyword evidence="5" id="KW-0121">Carboxypeptidase</keyword>
<keyword evidence="8" id="KW-0808">Transferase</keyword>
<evidence type="ECO:0000256" key="15">
    <source>
        <dbReference type="ARBA" id="ARBA00034000"/>
    </source>
</evidence>
<evidence type="ECO:0000256" key="12">
    <source>
        <dbReference type="ARBA" id="ARBA00023136"/>
    </source>
</evidence>
<keyword evidence="12 17" id="KW-0472">Membrane</keyword>
<comment type="caution">
    <text evidence="20">The sequence shown here is derived from an EMBL/GenBank/DDBJ whole genome shotgun (WGS) entry which is preliminary data.</text>
</comment>
<dbReference type="Pfam" id="PF00905">
    <property type="entry name" value="Transpeptidase"/>
    <property type="match status" value="1"/>
</dbReference>
<gene>
    <name evidence="20" type="ORF">GSM42_04665</name>
</gene>
<dbReference type="SUPFAM" id="SSF56601">
    <property type="entry name" value="beta-lactamase/transpeptidase-like"/>
    <property type="match status" value="1"/>
</dbReference>
<evidence type="ECO:0000256" key="6">
    <source>
        <dbReference type="ARBA" id="ARBA00022670"/>
    </source>
</evidence>
<dbReference type="FunFam" id="1.10.3810.10:FF:000001">
    <property type="entry name" value="Penicillin-binding protein 1A"/>
    <property type="match status" value="1"/>
</dbReference>
<dbReference type="GO" id="GO:0071555">
    <property type="term" value="P:cell wall organization"/>
    <property type="evidence" value="ECO:0007669"/>
    <property type="project" value="UniProtKB-KW"/>
</dbReference>
<dbReference type="GO" id="GO:0008955">
    <property type="term" value="F:peptidoglycan glycosyltransferase activity"/>
    <property type="evidence" value="ECO:0007669"/>
    <property type="project" value="UniProtKB-EC"/>
</dbReference>
<dbReference type="RefSeq" id="WP_160800367.1">
    <property type="nucleotide sequence ID" value="NZ_WUUL01000002.1"/>
</dbReference>
<dbReference type="GO" id="GO:0005886">
    <property type="term" value="C:plasma membrane"/>
    <property type="evidence" value="ECO:0007669"/>
    <property type="project" value="UniProtKB-SubCell"/>
</dbReference>
<evidence type="ECO:0000256" key="14">
    <source>
        <dbReference type="ARBA" id="ARBA00023316"/>
    </source>
</evidence>
<evidence type="ECO:0000256" key="1">
    <source>
        <dbReference type="ARBA" id="ARBA00004236"/>
    </source>
</evidence>
<evidence type="ECO:0000256" key="17">
    <source>
        <dbReference type="SAM" id="Phobius"/>
    </source>
</evidence>
<dbReference type="GO" id="GO:0009002">
    <property type="term" value="F:serine-type D-Ala-D-Ala carboxypeptidase activity"/>
    <property type="evidence" value="ECO:0007669"/>
    <property type="project" value="UniProtKB-EC"/>
</dbReference>
<organism evidence="20 21">
    <name type="scientific">Shimazuella alba</name>
    <dbReference type="NCBI Taxonomy" id="2690964"/>
    <lineage>
        <taxon>Bacteria</taxon>
        <taxon>Bacillati</taxon>
        <taxon>Bacillota</taxon>
        <taxon>Bacilli</taxon>
        <taxon>Bacillales</taxon>
        <taxon>Thermoactinomycetaceae</taxon>
        <taxon>Shimazuella</taxon>
    </lineage>
</organism>
<comment type="subcellular location">
    <subcellularLocation>
        <location evidence="1">Cell membrane</location>
    </subcellularLocation>
</comment>
<evidence type="ECO:0000256" key="13">
    <source>
        <dbReference type="ARBA" id="ARBA00023268"/>
    </source>
</evidence>
<dbReference type="InterPro" id="IPR036950">
    <property type="entry name" value="PBP_transglycosylase"/>
</dbReference>
<keyword evidence="17" id="KW-0812">Transmembrane</keyword>
<proteinExistence type="inferred from homology"/>
<keyword evidence="14" id="KW-0961">Cell wall biogenesis/degradation</keyword>
<dbReference type="GO" id="GO:0030288">
    <property type="term" value="C:outer membrane-bounded periplasmic space"/>
    <property type="evidence" value="ECO:0007669"/>
    <property type="project" value="TreeGrafter"/>
</dbReference>
<evidence type="ECO:0000256" key="11">
    <source>
        <dbReference type="ARBA" id="ARBA00022984"/>
    </source>
</evidence>
<evidence type="ECO:0000256" key="5">
    <source>
        <dbReference type="ARBA" id="ARBA00022645"/>
    </source>
</evidence>
<comment type="catalytic activity">
    <reaction evidence="16">
        <text>[GlcNAc-(1-&gt;4)-Mur2Ac(oyl-L-Ala-gamma-D-Glu-L-Lys-D-Ala-D-Ala)](n)-di-trans,octa-cis-undecaprenyl diphosphate + beta-D-GlcNAc-(1-&gt;4)-Mur2Ac(oyl-L-Ala-gamma-D-Glu-L-Lys-D-Ala-D-Ala)-di-trans,octa-cis-undecaprenyl diphosphate = [GlcNAc-(1-&gt;4)-Mur2Ac(oyl-L-Ala-gamma-D-Glu-L-Lys-D-Ala-D-Ala)](n+1)-di-trans,octa-cis-undecaprenyl diphosphate + di-trans,octa-cis-undecaprenyl diphosphate + H(+)</text>
        <dbReference type="Rhea" id="RHEA:23708"/>
        <dbReference type="Rhea" id="RHEA-COMP:9602"/>
        <dbReference type="Rhea" id="RHEA-COMP:9603"/>
        <dbReference type="ChEBI" id="CHEBI:15378"/>
        <dbReference type="ChEBI" id="CHEBI:58405"/>
        <dbReference type="ChEBI" id="CHEBI:60033"/>
        <dbReference type="ChEBI" id="CHEBI:78435"/>
        <dbReference type="EC" id="2.4.99.28"/>
    </reaction>
</comment>
<keyword evidence="7" id="KW-0328">Glycosyltransferase</keyword>
<comment type="similarity">
    <text evidence="2">In the C-terminal section; belongs to the transpeptidase family.</text>
</comment>
<feature type="domain" description="Glycosyl transferase family 51" evidence="19">
    <location>
        <begin position="67"/>
        <end position="241"/>
    </location>
</feature>
<dbReference type="GO" id="GO:0008658">
    <property type="term" value="F:penicillin binding"/>
    <property type="evidence" value="ECO:0007669"/>
    <property type="project" value="InterPro"/>
</dbReference>
<reference evidence="20 21" key="1">
    <citation type="submission" date="2019-12" db="EMBL/GenBank/DDBJ databases">
        <title>Whole-genome analyses of novel actinobacteria.</title>
        <authorList>
            <person name="Sahin N."/>
            <person name="Saygin H."/>
        </authorList>
    </citation>
    <scope>NUCLEOTIDE SEQUENCE [LARGE SCALE GENOMIC DNA]</scope>
    <source>
        <strain evidence="20 21">KC615</strain>
    </source>
</reference>
<comment type="similarity">
    <text evidence="3">In the N-terminal section; belongs to the glycosyltransferase 51 family.</text>
</comment>
<accession>A0A6I4VX52</accession>
<name>A0A6I4VX52_9BACL</name>
<keyword evidence="17" id="KW-1133">Transmembrane helix</keyword>
<dbReference type="EMBL" id="WUUL01000002">
    <property type="protein sequence ID" value="MXQ53034.1"/>
    <property type="molecule type" value="Genomic_DNA"/>
</dbReference>
<dbReference type="Pfam" id="PF00912">
    <property type="entry name" value="Transgly"/>
    <property type="match status" value="1"/>
</dbReference>
<evidence type="ECO:0000256" key="4">
    <source>
        <dbReference type="ARBA" id="ARBA00022475"/>
    </source>
</evidence>
<dbReference type="Gene3D" id="1.10.3810.10">
    <property type="entry name" value="Biosynthetic peptidoglycan transglycosylase-like"/>
    <property type="match status" value="1"/>
</dbReference>
<evidence type="ECO:0000256" key="7">
    <source>
        <dbReference type="ARBA" id="ARBA00022676"/>
    </source>
</evidence>
<feature type="domain" description="Penicillin-binding protein transpeptidase" evidence="18">
    <location>
        <begin position="335"/>
        <end position="566"/>
    </location>
</feature>
<dbReference type="GO" id="GO:0006508">
    <property type="term" value="P:proteolysis"/>
    <property type="evidence" value="ECO:0007669"/>
    <property type="project" value="UniProtKB-KW"/>
</dbReference>
<evidence type="ECO:0000259" key="19">
    <source>
        <dbReference type="Pfam" id="PF00912"/>
    </source>
</evidence>
<dbReference type="InterPro" id="IPR023346">
    <property type="entry name" value="Lysozyme-like_dom_sf"/>
</dbReference>
<evidence type="ECO:0000259" key="18">
    <source>
        <dbReference type="Pfam" id="PF00905"/>
    </source>
</evidence>
<dbReference type="NCBIfam" id="TIGR02074">
    <property type="entry name" value="PBP_1a_fam"/>
    <property type="match status" value="1"/>
</dbReference>
<dbReference type="AlphaFoldDB" id="A0A6I4VX52"/>
<dbReference type="InterPro" id="IPR012338">
    <property type="entry name" value="Beta-lactam/transpept-like"/>
</dbReference>
<dbReference type="SUPFAM" id="SSF53955">
    <property type="entry name" value="Lysozyme-like"/>
    <property type="match status" value="1"/>
</dbReference>
<keyword evidence="21" id="KW-1185">Reference proteome</keyword>
<evidence type="ECO:0000256" key="3">
    <source>
        <dbReference type="ARBA" id="ARBA00007739"/>
    </source>
</evidence>
<protein>
    <submittedName>
        <fullName evidence="20">PBP1A family penicillin-binding protein</fullName>
    </submittedName>
</protein>
<keyword evidence="9" id="KW-0378">Hydrolase</keyword>
<dbReference type="GO" id="GO:0009252">
    <property type="term" value="P:peptidoglycan biosynthetic process"/>
    <property type="evidence" value="ECO:0007669"/>
    <property type="project" value="UniProtKB-KW"/>
</dbReference>
<evidence type="ECO:0000256" key="2">
    <source>
        <dbReference type="ARBA" id="ARBA00007090"/>
    </source>
</evidence>
<dbReference type="PANTHER" id="PTHR32282:SF11">
    <property type="entry name" value="PENICILLIN-BINDING PROTEIN 1B"/>
    <property type="match status" value="1"/>
</dbReference>
<evidence type="ECO:0000313" key="21">
    <source>
        <dbReference type="Proteomes" id="UP000430692"/>
    </source>
</evidence>
<dbReference type="Proteomes" id="UP000430692">
    <property type="component" value="Unassembled WGS sequence"/>
</dbReference>
<dbReference type="InterPro" id="IPR050396">
    <property type="entry name" value="Glycosyltr_51/Transpeptidase"/>
</dbReference>
<dbReference type="Gene3D" id="3.40.710.10">
    <property type="entry name" value="DD-peptidase/beta-lactamase superfamily"/>
    <property type="match status" value="1"/>
</dbReference>
<evidence type="ECO:0000256" key="8">
    <source>
        <dbReference type="ARBA" id="ARBA00022679"/>
    </source>
</evidence>
<dbReference type="GO" id="GO:0008360">
    <property type="term" value="P:regulation of cell shape"/>
    <property type="evidence" value="ECO:0007669"/>
    <property type="project" value="UniProtKB-KW"/>
</dbReference>
<dbReference type="InterPro" id="IPR001460">
    <property type="entry name" value="PCN-bd_Tpept"/>
</dbReference>
<feature type="transmembrane region" description="Helical" evidence="17">
    <location>
        <begin position="22"/>
        <end position="45"/>
    </location>
</feature>
<dbReference type="InterPro" id="IPR001264">
    <property type="entry name" value="Glyco_trans_51"/>
</dbReference>
<keyword evidence="4" id="KW-1003">Cell membrane</keyword>
<evidence type="ECO:0000256" key="9">
    <source>
        <dbReference type="ARBA" id="ARBA00022801"/>
    </source>
</evidence>
<dbReference type="PANTHER" id="PTHR32282">
    <property type="entry name" value="BINDING PROTEIN TRANSPEPTIDASE, PUTATIVE-RELATED"/>
    <property type="match status" value="1"/>
</dbReference>
<keyword evidence="10" id="KW-0133">Cell shape</keyword>
<keyword evidence="11" id="KW-0573">Peptidoglycan synthesis</keyword>
<comment type="catalytic activity">
    <reaction evidence="15">
        <text>Preferential cleavage: (Ac)2-L-Lys-D-Ala-|-D-Ala. Also transpeptidation of peptidyl-alanyl moieties that are N-acyl substituents of D-alanine.</text>
        <dbReference type="EC" id="3.4.16.4"/>
    </reaction>
</comment>